<evidence type="ECO:0000313" key="1">
    <source>
        <dbReference type="EMBL" id="ABK23444.1"/>
    </source>
</evidence>
<accession>A9NS33</accession>
<dbReference type="AlphaFoldDB" id="A9NS33"/>
<dbReference type="PANTHER" id="PTHR33384">
    <property type="entry name" value="EXPRESSED PROTEIN"/>
    <property type="match status" value="1"/>
</dbReference>
<dbReference type="PANTHER" id="PTHR33384:SF1">
    <property type="entry name" value="EXPRESSED PROTEIN"/>
    <property type="match status" value="1"/>
</dbReference>
<reference evidence="1" key="1">
    <citation type="journal article" date="2008" name="BMC Genomics">
        <title>A conifer genomics resource of 200,000 spruce (Picea spp.) ESTs and 6,464 high-quality, sequence-finished full-length cDNAs for Sitka spruce (Picea sitchensis).</title>
        <authorList>
            <person name="Ralph S.G."/>
            <person name="Chun H.J."/>
            <person name="Kolosova N."/>
            <person name="Cooper D."/>
            <person name="Oddy C."/>
            <person name="Ritland C.E."/>
            <person name="Kirkpatrick R."/>
            <person name="Moore R."/>
            <person name="Barber S."/>
            <person name="Holt R.A."/>
            <person name="Jones S.J."/>
            <person name="Marra M.A."/>
            <person name="Douglas C.J."/>
            <person name="Ritland K."/>
            <person name="Bohlmann J."/>
        </authorList>
    </citation>
    <scope>NUCLEOTIDE SEQUENCE</scope>
    <source>
        <tissue evidence="1">Green portion of the leader tissue</tissue>
    </source>
</reference>
<dbReference type="EMBL" id="EF084114">
    <property type="protein sequence ID" value="ABK23444.1"/>
    <property type="molecule type" value="mRNA"/>
</dbReference>
<protein>
    <submittedName>
        <fullName evidence="1">Uncharacterized protein</fullName>
    </submittedName>
</protein>
<name>A9NS33_PICSI</name>
<organism evidence="1">
    <name type="scientific">Picea sitchensis</name>
    <name type="common">Sitka spruce</name>
    <name type="synonym">Pinus sitchensis</name>
    <dbReference type="NCBI Taxonomy" id="3332"/>
    <lineage>
        <taxon>Eukaryota</taxon>
        <taxon>Viridiplantae</taxon>
        <taxon>Streptophyta</taxon>
        <taxon>Embryophyta</taxon>
        <taxon>Tracheophyta</taxon>
        <taxon>Spermatophyta</taxon>
        <taxon>Pinopsida</taxon>
        <taxon>Pinidae</taxon>
        <taxon>Conifers I</taxon>
        <taxon>Pinales</taxon>
        <taxon>Pinaceae</taxon>
        <taxon>Picea</taxon>
    </lineage>
</organism>
<sequence>MQHLAAKNNLVESGEMKEMGRPRAAFMREKCEEVVFCPKPRRAGLAINPIPELSKSTRRHRSHSPEYNESEPGVEILDIFLSRSGCGDSLNFGCSPPYFNGSPPSRADNPLVHDINFIHQIVQASPSTLSKPKSFGRSSFGPNAAVRVEGFDCSGRDTRCSIPALA</sequence>
<dbReference type="OMA" id="NKPWRLH"/>
<proteinExistence type="evidence at transcript level"/>